<dbReference type="EMBL" id="JADEXG010000051">
    <property type="protein sequence ID" value="MBE9079250.1"/>
    <property type="molecule type" value="Genomic_DNA"/>
</dbReference>
<comment type="caution">
    <text evidence="2">The sequence shown here is derived from an EMBL/GenBank/DDBJ whole genome shotgun (WGS) entry which is preliminary data.</text>
</comment>
<dbReference type="AlphaFoldDB" id="A0A8J7DP80"/>
<sequence length="448" mass="50739">MLPPPTLFTEAAQGWHLERLYADLAVAKGQFASHKKPGLTSVEKVRLRGLLCGYSPAEIAQQQFTAIKTVEVALSQTLYRYVEALTARSLNTLESWRNVADWLRQAGYENAVIEINWQQVPDVPVFYGRQTELSQLRDWVEPSAALACRLITLYGPGGIGKTTLAIKLAEATRSRFDCLIWQSLRHRPQLTAVLSHWLKALPQLPTAPAASLYEQISQLMAYLRDRRCLILLDNLDTVLQPGNLAGQYQETYRDYSELIRRLGEEQHTSCVIITSRELTREIARLTGPQCPVRSLKIQGLGPAARQILAEENLQEDPQWNQLIRIYRGNPLILKLVSNTIREIFSGSVISFLRQGITLITSDVSRLIEQQFERLCPAEQSLLYRLARAGEPLPPEALQQPPGPETFQALESLVRRSLVERSAAGFTLRPVVKEYVYARWQREQRETSA</sequence>
<dbReference type="RefSeq" id="WP_193910016.1">
    <property type="nucleotide sequence ID" value="NZ_JADEXG010000051.1"/>
</dbReference>
<evidence type="ECO:0000313" key="2">
    <source>
        <dbReference type="EMBL" id="MBE9079250.1"/>
    </source>
</evidence>
<dbReference type="SUPFAM" id="SSF52540">
    <property type="entry name" value="P-loop containing nucleoside triphosphate hydrolases"/>
    <property type="match status" value="1"/>
</dbReference>
<protein>
    <submittedName>
        <fullName evidence="2">AAA family ATPase</fullName>
    </submittedName>
</protein>
<dbReference type="InterPro" id="IPR027417">
    <property type="entry name" value="P-loop_NTPase"/>
</dbReference>
<dbReference type="Gene3D" id="3.40.50.300">
    <property type="entry name" value="P-loop containing nucleotide triphosphate hydrolases"/>
    <property type="match status" value="1"/>
</dbReference>
<dbReference type="InterPro" id="IPR041664">
    <property type="entry name" value="AAA_16"/>
</dbReference>
<dbReference type="PANTHER" id="PTHR47691">
    <property type="entry name" value="REGULATOR-RELATED"/>
    <property type="match status" value="1"/>
</dbReference>
<dbReference type="Pfam" id="PF13191">
    <property type="entry name" value="AAA_16"/>
    <property type="match status" value="1"/>
</dbReference>
<evidence type="ECO:0000313" key="3">
    <source>
        <dbReference type="Proteomes" id="UP000636505"/>
    </source>
</evidence>
<dbReference type="Proteomes" id="UP000636505">
    <property type="component" value="Unassembled WGS sequence"/>
</dbReference>
<dbReference type="PANTHER" id="PTHR47691:SF3">
    <property type="entry name" value="HTH-TYPE TRANSCRIPTIONAL REGULATOR RV0890C-RELATED"/>
    <property type="match status" value="1"/>
</dbReference>
<dbReference type="PRINTS" id="PR00364">
    <property type="entry name" value="DISEASERSIST"/>
</dbReference>
<evidence type="ECO:0000259" key="1">
    <source>
        <dbReference type="Pfam" id="PF13191"/>
    </source>
</evidence>
<gene>
    <name evidence="2" type="ORF">IQ241_18435</name>
</gene>
<keyword evidence="3" id="KW-1185">Reference proteome</keyword>
<organism evidence="2 3">
    <name type="scientific">Vasconcelosia minhoensis LEGE 07310</name>
    <dbReference type="NCBI Taxonomy" id="915328"/>
    <lineage>
        <taxon>Bacteria</taxon>
        <taxon>Bacillati</taxon>
        <taxon>Cyanobacteriota</taxon>
        <taxon>Cyanophyceae</taxon>
        <taxon>Nodosilineales</taxon>
        <taxon>Cymatolegaceae</taxon>
        <taxon>Vasconcelosia</taxon>
        <taxon>Vasconcelosia minhoensis</taxon>
    </lineage>
</organism>
<reference evidence="2" key="1">
    <citation type="submission" date="2020-10" db="EMBL/GenBank/DDBJ databases">
        <authorList>
            <person name="Castelo-Branco R."/>
            <person name="Eusebio N."/>
            <person name="Adriana R."/>
            <person name="Vieira A."/>
            <person name="Brugerolle De Fraissinette N."/>
            <person name="Rezende De Castro R."/>
            <person name="Schneider M.P."/>
            <person name="Vasconcelos V."/>
            <person name="Leao P.N."/>
        </authorList>
    </citation>
    <scope>NUCLEOTIDE SEQUENCE</scope>
    <source>
        <strain evidence="2">LEGE 07310</strain>
    </source>
</reference>
<proteinExistence type="predicted"/>
<accession>A0A8J7DP80</accession>
<name>A0A8J7DP80_9CYAN</name>
<feature type="domain" description="Orc1-like AAA ATPase" evidence="1">
    <location>
        <begin position="126"/>
        <end position="236"/>
    </location>
</feature>